<evidence type="ECO:0000256" key="3">
    <source>
        <dbReference type="ARBA" id="ARBA00022553"/>
    </source>
</evidence>
<dbReference type="PROSITE" id="PS50109">
    <property type="entry name" value="HIS_KIN"/>
    <property type="match status" value="1"/>
</dbReference>
<dbReference type="Proteomes" id="UP000001203">
    <property type="component" value="Chromosome circular"/>
</dbReference>
<dbReference type="CDD" id="cd00082">
    <property type="entry name" value="HisKA"/>
    <property type="match status" value="1"/>
</dbReference>
<dbReference type="Gene3D" id="1.10.287.130">
    <property type="match status" value="1"/>
</dbReference>
<dbReference type="InterPro" id="IPR036890">
    <property type="entry name" value="HATPase_C_sf"/>
</dbReference>
<dbReference type="InterPro" id="IPR005467">
    <property type="entry name" value="His_kinase_dom"/>
</dbReference>
<protein>
    <recommendedName>
        <fullName evidence="2">histidine kinase</fullName>
        <ecNumber evidence="2">2.7.13.3</ecNumber>
    </recommendedName>
</protein>
<dbReference type="InterPro" id="IPR036097">
    <property type="entry name" value="HisK_dim/P_sf"/>
</dbReference>
<dbReference type="PRINTS" id="PR00344">
    <property type="entry name" value="BCTRLSENSOR"/>
</dbReference>
<evidence type="ECO:0000256" key="5">
    <source>
        <dbReference type="ARBA" id="ARBA00022777"/>
    </source>
</evidence>
<dbReference type="OrthoDB" id="417111at2"/>
<dbReference type="FunFam" id="3.30.565.10:FF:000049">
    <property type="entry name" value="Two-component sensor histidine kinase"/>
    <property type="match status" value="1"/>
</dbReference>
<dbReference type="GO" id="GO:0004721">
    <property type="term" value="F:phosphoprotein phosphatase activity"/>
    <property type="evidence" value="ECO:0007669"/>
    <property type="project" value="TreeGrafter"/>
</dbReference>
<keyword evidence="7" id="KW-0812">Transmembrane</keyword>
<dbReference type="Pfam" id="PF00512">
    <property type="entry name" value="HisKA"/>
    <property type="match status" value="1"/>
</dbReference>
<dbReference type="InterPro" id="IPR049835">
    <property type="entry name" value="RppB"/>
</dbReference>
<dbReference type="SMART" id="SM00388">
    <property type="entry name" value="HisKA"/>
    <property type="match status" value="1"/>
</dbReference>
<evidence type="ECO:0000256" key="4">
    <source>
        <dbReference type="ARBA" id="ARBA00022679"/>
    </source>
</evidence>
<keyword evidence="3" id="KW-0597">Phosphoprotein</keyword>
<evidence type="ECO:0000256" key="1">
    <source>
        <dbReference type="ARBA" id="ARBA00000085"/>
    </source>
</evidence>
<dbReference type="Pfam" id="PF02518">
    <property type="entry name" value="HATPase_c"/>
    <property type="match status" value="1"/>
</dbReference>
<dbReference type="SUPFAM" id="SSF47384">
    <property type="entry name" value="Homodimeric domain of signal transducing histidine kinase"/>
    <property type="match status" value="1"/>
</dbReference>
<dbReference type="GO" id="GO:0005886">
    <property type="term" value="C:plasma membrane"/>
    <property type="evidence" value="ECO:0007669"/>
    <property type="project" value="TreeGrafter"/>
</dbReference>
<dbReference type="GO" id="GO:0000155">
    <property type="term" value="F:phosphorelay sensor kinase activity"/>
    <property type="evidence" value="ECO:0007669"/>
    <property type="project" value="InterPro"/>
</dbReference>
<dbReference type="PANTHER" id="PTHR45453:SF1">
    <property type="entry name" value="PHOSPHATE REGULON SENSOR PROTEIN PHOR"/>
    <property type="match status" value="1"/>
</dbReference>
<dbReference type="NCBIfam" id="NF041735">
    <property type="entry name" value="hist_kin_RppB"/>
    <property type="match status" value="1"/>
</dbReference>
<feature type="domain" description="Histidine kinase" evidence="8">
    <location>
        <begin position="232"/>
        <end position="450"/>
    </location>
</feature>
<keyword evidence="4" id="KW-0808">Transferase</keyword>
<evidence type="ECO:0000313" key="9">
    <source>
        <dbReference type="EMBL" id="ACB49368.1"/>
    </source>
</evidence>
<dbReference type="InterPro" id="IPR050351">
    <property type="entry name" value="BphY/WalK/GraS-like"/>
</dbReference>
<dbReference type="GO" id="GO:0016036">
    <property type="term" value="P:cellular response to phosphate starvation"/>
    <property type="evidence" value="ECO:0007669"/>
    <property type="project" value="TreeGrafter"/>
</dbReference>
<evidence type="ECO:0000256" key="6">
    <source>
        <dbReference type="ARBA" id="ARBA00023012"/>
    </source>
</evidence>
<dbReference type="HOGENOM" id="CLU_000445_89_6_3"/>
<keyword evidence="7" id="KW-1133">Transmembrane helix</keyword>
<reference evidence="9 10" key="1">
    <citation type="journal article" date="2008" name="Proc. Natl. Acad. Sci. U.S.A.">
        <title>The genome of Cyanothece 51142, a unicellular diazotrophic cyanobacterium important in the marine nitrogen cycle.</title>
        <authorList>
            <person name="Welsh E.A."/>
            <person name="Liberton M."/>
            <person name="Stoeckel J."/>
            <person name="Loh T."/>
            <person name="Elvitigala T."/>
            <person name="Wang C."/>
            <person name="Wollam A."/>
            <person name="Fulton R.S."/>
            <person name="Clifton S.W."/>
            <person name="Jacobs J.M."/>
            <person name="Aurora R."/>
            <person name="Ghosh B.K."/>
            <person name="Sherman L.A."/>
            <person name="Smith R.D."/>
            <person name="Wilson R.K."/>
            <person name="Pakrasi H.B."/>
        </authorList>
    </citation>
    <scope>NUCLEOTIDE SEQUENCE [LARGE SCALE GENOMIC DNA]</scope>
    <source>
        <strain evidence="10">ATCC 51142 / BH68</strain>
    </source>
</reference>
<keyword evidence="10" id="KW-1185">Reference proteome</keyword>
<dbReference type="EMBL" id="CP000806">
    <property type="protein sequence ID" value="ACB49368.1"/>
    <property type="molecule type" value="Genomic_DNA"/>
</dbReference>
<dbReference type="eggNOG" id="COG5002">
    <property type="taxonomic scope" value="Bacteria"/>
</dbReference>
<dbReference type="SUPFAM" id="SSF55874">
    <property type="entry name" value="ATPase domain of HSP90 chaperone/DNA topoisomerase II/histidine kinase"/>
    <property type="match status" value="1"/>
</dbReference>
<dbReference type="KEGG" id="cyt:cce_0016"/>
<keyword evidence="6" id="KW-0902">Two-component regulatory system</keyword>
<dbReference type="SMART" id="SM00387">
    <property type="entry name" value="HATPase_c"/>
    <property type="match status" value="1"/>
</dbReference>
<dbReference type="RefSeq" id="WP_009543182.1">
    <property type="nucleotide sequence ID" value="NC_010546.1"/>
</dbReference>
<feature type="transmembrane region" description="Helical" evidence="7">
    <location>
        <begin position="15"/>
        <end position="37"/>
    </location>
</feature>
<dbReference type="STRING" id="43989.cce_0016"/>
<keyword evidence="5 9" id="KW-0418">Kinase</keyword>
<proteinExistence type="predicted"/>
<dbReference type="InterPro" id="IPR003594">
    <property type="entry name" value="HATPase_dom"/>
</dbReference>
<comment type="catalytic activity">
    <reaction evidence="1">
        <text>ATP + protein L-histidine = ADP + protein N-phospho-L-histidine.</text>
        <dbReference type="EC" id="2.7.13.3"/>
    </reaction>
</comment>
<dbReference type="EC" id="2.7.13.3" evidence="2"/>
<dbReference type="CDD" id="cd00075">
    <property type="entry name" value="HATPase"/>
    <property type="match status" value="1"/>
</dbReference>
<dbReference type="InterPro" id="IPR003661">
    <property type="entry name" value="HisK_dim/P_dom"/>
</dbReference>
<evidence type="ECO:0000256" key="7">
    <source>
        <dbReference type="SAM" id="Phobius"/>
    </source>
</evidence>
<accession>B1WYD8</accession>
<dbReference type="InterPro" id="IPR004358">
    <property type="entry name" value="Sig_transdc_His_kin-like_C"/>
</dbReference>
<gene>
    <name evidence="9" type="ordered locus">cce_0016</name>
</gene>
<dbReference type="Gene3D" id="3.30.565.10">
    <property type="entry name" value="Histidine kinase-like ATPase, C-terminal domain"/>
    <property type="match status" value="1"/>
</dbReference>
<organism evidence="9 10">
    <name type="scientific">Crocosphaera subtropica (strain ATCC 51142 / BH68)</name>
    <name type="common">Cyanothece sp. (strain ATCC 51142)</name>
    <dbReference type="NCBI Taxonomy" id="43989"/>
    <lineage>
        <taxon>Bacteria</taxon>
        <taxon>Bacillati</taxon>
        <taxon>Cyanobacteriota</taxon>
        <taxon>Cyanophyceae</taxon>
        <taxon>Oscillatoriophycideae</taxon>
        <taxon>Chroococcales</taxon>
        <taxon>Aphanothecaceae</taxon>
        <taxon>Crocosphaera</taxon>
        <taxon>Crocosphaera subtropica</taxon>
    </lineage>
</organism>
<name>B1WYD8_CROS5</name>
<evidence type="ECO:0000256" key="2">
    <source>
        <dbReference type="ARBA" id="ARBA00012438"/>
    </source>
</evidence>
<dbReference type="PANTHER" id="PTHR45453">
    <property type="entry name" value="PHOSPHATE REGULON SENSOR PROTEIN PHOR"/>
    <property type="match status" value="1"/>
</dbReference>
<feature type="transmembrane region" description="Helical" evidence="7">
    <location>
        <begin position="189"/>
        <end position="211"/>
    </location>
</feature>
<evidence type="ECO:0000313" key="10">
    <source>
        <dbReference type="Proteomes" id="UP000001203"/>
    </source>
</evidence>
<sequence length="450" mass="50734">MKTSQLFRHSRLRLAVWYTLVMGVILSVSGLGIYRSLVQSNWKAMEREIESIAGTLHDSLEPMLPPSENPTTVLKGILPELCLVGQTCHSNPSLIERHTIGISDRNTYYIRLFNHQRKLLAFSPNQPDNLSQTLNPEPWQTIKSNGIRYHQFTIILHSSDTHDLGINSSWGYLQLGRNLKPFDAEVKRLQVIFILGFPFVLGLVVISSWWLSGLAMQPIYQSYQQQQQFTANAAHELRSPLASLLATIEAILRIPPSQPQDLNKMLHTLERQGRRLSYLVTDLLLLTSLEGQSSSKGFQSCCLNDLVSDLIEEFSELATVANIDLIEQIPDEEIDVLGDESQLYRLVSNLMANAIQYTPNGGEVVVSLKTKENMALITIKDTRIGISREEQKRIFERFYRVDSDRNRKTGGTGLGLAIAQAIAHHHQGYITIQSQLGKGSLFTIYLPRAK</sequence>
<dbReference type="AlphaFoldDB" id="B1WYD8"/>
<keyword evidence="7" id="KW-0472">Membrane</keyword>
<evidence type="ECO:0000259" key="8">
    <source>
        <dbReference type="PROSITE" id="PS50109"/>
    </source>
</evidence>